<dbReference type="PANTHER" id="PTHR33096:SF1">
    <property type="entry name" value="CXC1-LIKE CYSTEINE CLUSTER ASSOCIATED WITH KDZ TRANSPOSASES DOMAIN-CONTAINING PROTEIN"/>
    <property type="match status" value="1"/>
</dbReference>
<dbReference type="Pfam" id="PF18758">
    <property type="entry name" value="KDZ"/>
    <property type="match status" value="1"/>
</dbReference>
<dbReference type="EMBL" id="JH688101">
    <property type="protein sequence ID" value="EJD33737.1"/>
    <property type="molecule type" value="Genomic_DNA"/>
</dbReference>
<keyword evidence="2" id="KW-1185">Reference proteome</keyword>
<protein>
    <submittedName>
        <fullName evidence="1">Uncharacterized protein</fullName>
    </submittedName>
</protein>
<dbReference type="KEGG" id="adl:AURDEDRAFT_177179"/>
<proteinExistence type="predicted"/>
<dbReference type="PANTHER" id="PTHR33096">
    <property type="entry name" value="CXC2 DOMAIN-CONTAINING PROTEIN"/>
    <property type="match status" value="1"/>
</dbReference>
<dbReference type="OrthoDB" id="3364670at2759"/>
<evidence type="ECO:0000313" key="1">
    <source>
        <dbReference type="EMBL" id="EJD33737.1"/>
    </source>
</evidence>
<reference evidence="2" key="1">
    <citation type="journal article" date="2012" name="Science">
        <title>The Paleozoic origin of enzymatic lignin decomposition reconstructed from 31 fungal genomes.</title>
        <authorList>
            <person name="Floudas D."/>
            <person name="Binder M."/>
            <person name="Riley R."/>
            <person name="Barry K."/>
            <person name="Blanchette R.A."/>
            <person name="Henrissat B."/>
            <person name="Martinez A.T."/>
            <person name="Otillar R."/>
            <person name="Spatafora J.W."/>
            <person name="Yadav J.S."/>
            <person name="Aerts A."/>
            <person name="Benoit I."/>
            <person name="Boyd A."/>
            <person name="Carlson A."/>
            <person name="Copeland A."/>
            <person name="Coutinho P.M."/>
            <person name="de Vries R.P."/>
            <person name="Ferreira P."/>
            <person name="Findley K."/>
            <person name="Foster B."/>
            <person name="Gaskell J."/>
            <person name="Glotzer D."/>
            <person name="Gorecki P."/>
            <person name="Heitman J."/>
            <person name="Hesse C."/>
            <person name="Hori C."/>
            <person name="Igarashi K."/>
            <person name="Jurgens J.A."/>
            <person name="Kallen N."/>
            <person name="Kersten P."/>
            <person name="Kohler A."/>
            <person name="Kuees U."/>
            <person name="Kumar T.K.A."/>
            <person name="Kuo A."/>
            <person name="LaButti K."/>
            <person name="Larrondo L.F."/>
            <person name="Lindquist E."/>
            <person name="Ling A."/>
            <person name="Lombard V."/>
            <person name="Lucas S."/>
            <person name="Lundell T."/>
            <person name="Martin R."/>
            <person name="McLaughlin D.J."/>
            <person name="Morgenstern I."/>
            <person name="Morin E."/>
            <person name="Murat C."/>
            <person name="Nagy L.G."/>
            <person name="Nolan M."/>
            <person name="Ohm R.A."/>
            <person name="Patyshakuliyeva A."/>
            <person name="Rokas A."/>
            <person name="Ruiz-Duenas F.J."/>
            <person name="Sabat G."/>
            <person name="Salamov A."/>
            <person name="Samejima M."/>
            <person name="Schmutz J."/>
            <person name="Slot J.C."/>
            <person name="St John F."/>
            <person name="Stenlid J."/>
            <person name="Sun H."/>
            <person name="Sun S."/>
            <person name="Syed K."/>
            <person name="Tsang A."/>
            <person name="Wiebenga A."/>
            <person name="Young D."/>
            <person name="Pisabarro A."/>
            <person name="Eastwood D.C."/>
            <person name="Martin F."/>
            <person name="Cullen D."/>
            <person name="Grigoriev I.V."/>
            <person name="Hibbett D.S."/>
        </authorList>
    </citation>
    <scope>NUCLEOTIDE SEQUENCE [LARGE SCALE GENOMIC DNA]</scope>
    <source>
        <strain evidence="2">TFB10046</strain>
    </source>
</reference>
<gene>
    <name evidence="1" type="ORF">AURDEDRAFT_177179</name>
</gene>
<accession>J0WPE3</accession>
<dbReference type="InterPro" id="IPR040521">
    <property type="entry name" value="KDZ"/>
</dbReference>
<name>J0WPE3_AURST</name>
<dbReference type="eggNOG" id="ENOG502S2AH">
    <property type="taxonomic scope" value="Eukaryota"/>
</dbReference>
<sequence>MSEQPCDANFGQRHNFKAGCPPFKYRGVLTLDPAHVSAMEAKLDSHTAGTASKAKVLGEKFDDTGVFALICRHGAPLCFIISDGGEGQKYMLASLEWLSTQLPSTATLASYYDIGCFTDRTRQLYDVLPAGFSDQVVFVTSAMHAYAHQWTCQLFYSPRMKKGIALTDGEGVERLWSALRMPISKLRSVSRRRRIVLLDRQMQRVSRKKHLNLGRLLRKRCKATRKKDELAPKVLASTGYDIDFLEEYIDPTKKLKKSLDAVLQLQEQVDAIEESIPSTEASVTGQSRKTATEVNRCIRKLKASQAELTSEAQALYATLNIDQEFDEIRGLGLQFTAVLLQAFEAKRTCQRLLRRRFQE</sequence>
<dbReference type="Proteomes" id="UP000006514">
    <property type="component" value="Unassembled WGS sequence"/>
</dbReference>
<evidence type="ECO:0000313" key="2">
    <source>
        <dbReference type="Proteomes" id="UP000006514"/>
    </source>
</evidence>
<organism evidence="1 2">
    <name type="scientific">Auricularia subglabra (strain TFB-10046 / SS5)</name>
    <name type="common">White-rot fungus</name>
    <name type="synonym">Auricularia delicata (strain TFB10046)</name>
    <dbReference type="NCBI Taxonomy" id="717982"/>
    <lineage>
        <taxon>Eukaryota</taxon>
        <taxon>Fungi</taxon>
        <taxon>Dikarya</taxon>
        <taxon>Basidiomycota</taxon>
        <taxon>Agaricomycotina</taxon>
        <taxon>Agaricomycetes</taxon>
        <taxon>Auriculariales</taxon>
        <taxon>Auriculariaceae</taxon>
        <taxon>Auricularia</taxon>
    </lineage>
</organism>
<dbReference type="InParanoid" id="J0WPE3"/>
<dbReference type="AlphaFoldDB" id="J0WPE3"/>